<name>A0A445C5A6_ARAHY</name>
<dbReference type="STRING" id="3818.A0A445C5A6"/>
<accession>A0A445C5A6</accession>
<dbReference type="Gramene" id="arahy.Tifrunner.gnm2.ann2.Ah07g090400.1">
    <property type="protein sequence ID" value="arahy.Tifrunner.gnm2.ann2.Ah07g090400.1-CDS"/>
    <property type="gene ID" value="arahy.Tifrunner.gnm2.ann2.Ah07g090400"/>
</dbReference>
<evidence type="ECO:0000313" key="4">
    <source>
        <dbReference type="Proteomes" id="UP000289738"/>
    </source>
</evidence>
<gene>
    <name evidence="3" type="ORF">Ahy_A07g031849</name>
</gene>
<sequence length="238" mass="26417">MNMAISLSTHPMMMSFNPLKLQAKYQDSSWCSNGVSLPKATQYTPFLAVPVSRMFSKEKRFGHCLSVADSDQLEAGISSKDPPAENSELQANVNTELESRTSDASEVSTDQNQGSAAFSNPQSNPKRLPLTARERLRAARVLNRYTESKTSKKSDMGSRVLDALKESDRGKKRSRLPEAPTDMLDDSKRGLPKAGLTFSFPGGFDLFIVAFSFVFISTVMFATTYFVWKVGAIHFNEY</sequence>
<feature type="region of interest" description="Disordered" evidence="1">
    <location>
        <begin position="95"/>
        <end position="129"/>
    </location>
</feature>
<organism evidence="3 4">
    <name type="scientific">Arachis hypogaea</name>
    <name type="common">Peanut</name>
    <dbReference type="NCBI Taxonomy" id="3818"/>
    <lineage>
        <taxon>Eukaryota</taxon>
        <taxon>Viridiplantae</taxon>
        <taxon>Streptophyta</taxon>
        <taxon>Embryophyta</taxon>
        <taxon>Tracheophyta</taxon>
        <taxon>Spermatophyta</taxon>
        <taxon>Magnoliopsida</taxon>
        <taxon>eudicotyledons</taxon>
        <taxon>Gunneridae</taxon>
        <taxon>Pentapetalae</taxon>
        <taxon>rosids</taxon>
        <taxon>fabids</taxon>
        <taxon>Fabales</taxon>
        <taxon>Fabaceae</taxon>
        <taxon>Papilionoideae</taxon>
        <taxon>50 kb inversion clade</taxon>
        <taxon>dalbergioids sensu lato</taxon>
        <taxon>Dalbergieae</taxon>
        <taxon>Pterocarpus clade</taxon>
        <taxon>Arachis</taxon>
    </lineage>
</organism>
<keyword evidence="2" id="KW-1133">Transmembrane helix</keyword>
<keyword evidence="2" id="KW-0812">Transmembrane</keyword>
<reference evidence="3 4" key="1">
    <citation type="submission" date="2019-01" db="EMBL/GenBank/DDBJ databases">
        <title>Sequencing of cultivated peanut Arachis hypogaea provides insights into genome evolution and oil improvement.</title>
        <authorList>
            <person name="Chen X."/>
        </authorList>
    </citation>
    <scope>NUCLEOTIDE SEQUENCE [LARGE SCALE GENOMIC DNA]</scope>
    <source>
        <strain evidence="4">cv. Fuhuasheng</strain>
        <tissue evidence="3">Leaves</tissue>
    </source>
</reference>
<comment type="caution">
    <text evidence="3">The sequence shown here is derived from an EMBL/GenBank/DDBJ whole genome shotgun (WGS) entry which is preliminary data.</text>
</comment>
<feature type="transmembrane region" description="Helical" evidence="2">
    <location>
        <begin position="206"/>
        <end position="228"/>
    </location>
</feature>
<dbReference type="OrthoDB" id="1938146at2759"/>
<feature type="region of interest" description="Disordered" evidence="1">
    <location>
        <begin position="146"/>
        <end position="187"/>
    </location>
</feature>
<keyword evidence="4" id="KW-1185">Reference proteome</keyword>
<dbReference type="Proteomes" id="UP000289738">
    <property type="component" value="Chromosome A07"/>
</dbReference>
<proteinExistence type="predicted"/>
<evidence type="ECO:0000313" key="3">
    <source>
        <dbReference type="EMBL" id="RYR46099.1"/>
    </source>
</evidence>
<dbReference type="PANTHER" id="PTHR37233">
    <property type="entry name" value="TRANSMEMBRANE PROTEIN"/>
    <property type="match status" value="1"/>
</dbReference>
<feature type="compositionally biased region" description="Basic and acidic residues" evidence="1">
    <location>
        <begin position="146"/>
        <end position="169"/>
    </location>
</feature>
<feature type="compositionally biased region" description="Polar residues" evidence="1">
    <location>
        <begin position="104"/>
        <end position="125"/>
    </location>
</feature>
<dbReference type="AlphaFoldDB" id="A0A445C5A6"/>
<dbReference type="EMBL" id="SDMP01000007">
    <property type="protein sequence ID" value="RYR46099.1"/>
    <property type="molecule type" value="Genomic_DNA"/>
</dbReference>
<dbReference type="GO" id="GO:0009535">
    <property type="term" value="C:chloroplast thylakoid membrane"/>
    <property type="evidence" value="ECO:0007669"/>
    <property type="project" value="TreeGrafter"/>
</dbReference>
<keyword evidence="2" id="KW-0472">Membrane</keyword>
<evidence type="ECO:0000256" key="1">
    <source>
        <dbReference type="SAM" id="MobiDB-lite"/>
    </source>
</evidence>
<protein>
    <submittedName>
        <fullName evidence="3">Uncharacterized protein</fullName>
    </submittedName>
</protein>
<dbReference type="PANTHER" id="PTHR37233:SF2">
    <property type="entry name" value="TRANSMEMBRANE PROTEIN"/>
    <property type="match status" value="1"/>
</dbReference>
<evidence type="ECO:0000256" key="2">
    <source>
        <dbReference type="SAM" id="Phobius"/>
    </source>
</evidence>